<dbReference type="InterPro" id="IPR001333">
    <property type="entry name" value="Peptidase_M32_Taq"/>
</dbReference>
<gene>
    <name evidence="4" type="ORF">KTAU_06940</name>
</gene>
<dbReference type="GO" id="GO:0006508">
    <property type="term" value="P:proteolysis"/>
    <property type="evidence" value="ECO:0007669"/>
    <property type="project" value="UniProtKB-UniRule"/>
</dbReference>
<keyword evidence="1" id="KW-0378">Hydrolase</keyword>
<dbReference type="SUPFAM" id="SSF55486">
    <property type="entry name" value="Metalloproteases ('zincins'), catalytic domain"/>
    <property type="match status" value="1"/>
</dbReference>
<comment type="function">
    <text evidence="1">Broad specificity carboxypetidase that releases amino acids sequentially from the C-terminus, including neutral, aromatic, polar and basic residues.</text>
</comment>
<evidence type="ECO:0000256" key="2">
    <source>
        <dbReference type="PIRSR" id="PIRSR006615-1"/>
    </source>
</evidence>
<dbReference type="AlphaFoldDB" id="A0A5J4K7E1"/>
<comment type="similarity">
    <text evidence="1">Belongs to the peptidase M32 family.</text>
</comment>
<evidence type="ECO:0000313" key="4">
    <source>
        <dbReference type="EMBL" id="GER82056.1"/>
    </source>
</evidence>
<keyword evidence="1" id="KW-0482">Metalloprotease</keyword>
<comment type="catalytic activity">
    <reaction evidence="1">
        <text>Release of a C-terminal amino acid with broad specificity, except for -Pro.</text>
        <dbReference type="EC" id="3.4.17.19"/>
    </reaction>
</comment>
<keyword evidence="5" id="KW-1185">Reference proteome</keyword>
<keyword evidence="1 4" id="KW-0121">Carboxypeptidase</keyword>
<reference evidence="4 5" key="1">
    <citation type="journal article" date="2019" name="Int. J. Syst. Evol. Microbiol.">
        <title>Thermogemmatispora aurantia sp. nov. and Thermogemmatispora argillosa sp. nov., within the class Ktedonobacteria, and emended description of the genus Thermogemmatispora.</title>
        <authorList>
            <person name="Zheng Y."/>
            <person name="Wang C.M."/>
            <person name="Sakai Y."/>
            <person name="Abe K."/>
            <person name="Yokota A."/>
            <person name="Yabe S."/>
        </authorList>
    </citation>
    <scope>NUCLEOTIDE SEQUENCE [LARGE SCALE GENOMIC DNA]</scope>
    <source>
        <strain evidence="4 5">A1-2</strain>
    </source>
</reference>
<dbReference type="Gene3D" id="1.10.1370.30">
    <property type="match status" value="1"/>
</dbReference>
<dbReference type="GO" id="GO:0046872">
    <property type="term" value="F:metal ion binding"/>
    <property type="evidence" value="ECO:0007669"/>
    <property type="project" value="UniProtKB-KW"/>
</dbReference>
<sequence length="522" mass="59590">MSSLHSQQEQKALMPEFSRSHEEVNALLGYLQEISDLAALGALADWDQNTALPEEAGDVRGAQLATLRGVLHERWTAPELGRLIARLEKVVEHEPFTDADRALVREARREHEKATRLPRSLVEEMARVEAASFEAWRRAREQNDFASFAPWLSRTVALQREVADRYGYRETRYDALLDLFEPDLTVRKLDALFAPVREVSLSLLKRIQESGRNIDASCLYGHFPVAQQDALCKRLLEALGYNFKRGGLAHSPHPFTTSFGSPVDVRLTIHPQENFIASAVMATIHEGGHALYEQGCAFTLLRTPLAGGASMGVHESQSRLWENYIGSSEPFWQGHFHLLRAAFPEHFATIDAATFSRALNKVEPSLIRIEADEVTYNLHIIIRYELERELINGELAVESLPRLWNARYRQYLGIEPESDTNGVLQDVHWTSGFGYFPSYTLGNLYAAQIYYTLRQTFADFDERLAGGDTSFILDWLRQHMYIYGMIYLPEDLIQRVTGEVPDARYFARYLNEKFGRIYELTN</sequence>
<comment type="cofactor">
    <cofactor evidence="2">
        <name>Zn(2+)</name>
        <dbReference type="ChEBI" id="CHEBI:29105"/>
    </cofactor>
    <text evidence="2">Binds 1 zinc ion per subunit.</text>
</comment>
<dbReference type="RefSeq" id="WP_151727001.1">
    <property type="nucleotide sequence ID" value="NZ_BKZV01000001.1"/>
</dbReference>
<dbReference type="CDD" id="cd06460">
    <property type="entry name" value="M32_Taq"/>
    <property type="match status" value="1"/>
</dbReference>
<accession>A0A5J4K7E1</accession>
<dbReference type="EC" id="3.4.17.19" evidence="1"/>
<dbReference type="PANTHER" id="PTHR34217:SF1">
    <property type="entry name" value="CARBOXYPEPTIDASE 1"/>
    <property type="match status" value="1"/>
</dbReference>
<evidence type="ECO:0000256" key="1">
    <source>
        <dbReference type="PIRNR" id="PIRNR006615"/>
    </source>
</evidence>
<dbReference type="Pfam" id="PF02074">
    <property type="entry name" value="Peptidase_M32"/>
    <property type="match status" value="1"/>
</dbReference>
<keyword evidence="2" id="KW-0862">Zinc</keyword>
<feature type="binding site" evidence="2">
    <location>
        <position position="315"/>
    </location>
    <ligand>
        <name>Zn(2+)</name>
        <dbReference type="ChEBI" id="CHEBI:29105"/>
        <note>catalytic</note>
    </ligand>
</feature>
<feature type="binding site" evidence="2">
    <location>
        <position position="289"/>
    </location>
    <ligand>
        <name>Zn(2+)</name>
        <dbReference type="ChEBI" id="CHEBI:29105"/>
        <note>catalytic</note>
    </ligand>
</feature>
<keyword evidence="1 2" id="KW-0479">Metal-binding</keyword>
<dbReference type="EMBL" id="BKZV01000001">
    <property type="protein sequence ID" value="GER82056.1"/>
    <property type="molecule type" value="Genomic_DNA"/>
</dbReference>
<proteinExistence type="inferred from homology"/>
<name>A0A5J4K7E1_9CHLR</name>
<comment type="caution">
    <text evidence="4">The sequence shown here is derived from an EMBL/GenBank/DDBJ whole genome shotgun (WGS) entry which is preliminary data.</text>
</comment>
<feature type="binding site" evidence="2">
    <location>
        <position position="285"/>
    </location>
    <ligand>
        <name>Zn(2+)</name>
        <dbReference type="ChEBI" id="CHEBI:29105"/>
        <note>catalytic</note>
    </ligand>
</feature>
<dbReference type="PANTHER" id="PTHR34217">
    <property type="entry name" value="METAL-DEPENDENT CARBOXYPEPTIDASE"/>
    <property type="match status" value="1"/>
</dbReference>
<evidence type="ECO:0000313" key="5">
    <source>
        <dbReference type="Proteomes" id="UP000334820"/>
    </source>
</evidence>
<dbReference type="PIRSF" id="PIRSF006615">
    <property type="entry name" value="Zn_crbxpep_Taq"/>
    <property type="match status" value="1"/>
</dbReference>
<dbReference type="PROSITE" id="PS52034">
    <property type="entry name" value="PEPTIDASE_M32"/>
    <property type="match status" value="1"/>
</dbReference>
<organism evidence="4 5">
    <name type="scientific">Thermogemmatispora aurantia</name>
    <dbReference type="NCBI Taxonomy" id="2045279"/>
    <lineage>
        <taxon>Bacteria</taxon>
        <taxon>Bacillati</taxon>
        <taxon>Chloroflexota</taxon>
        <taxon>Ktedonobacteria</taxon>
        <taxon>Thermogemmatisporales</taxon>
        <taxon>Thermogemmatisporaceae</taxon>
        <taxon>Thermogemmatispora</taxon>
    </lineage>
</organism>
<dbReference type="PRINTS" id="PR00998">
    <property type="entry name" value="CRBOXYPTASET"/>
</dbReference>
<evidence type="ECO:0000256" key="3">
    <source>
        <dbReference type="PIRSR" id="PIRSR006615-2"/>
    </source>
</evidence>
<dbReference type="GO" id="GO:0004181">
    <property type="term" value="F:metallocarboxypeptidase activity"/>
    <property type="evidence" value="ECO:0007669"/>
    <property type="project" value="UniProtKB-UniRule"/>
</dbReference>
<dbReference type="Proteomes" id="UP000334820">
    <property type="component" value="Unassembled WGS sequence"/>
</dbReference>
<feature type="active site" description="Proton donor/acceptor" evidence="3">
    <location>
        <position position="286"/>
    </location>
</feature>
<keyword evidence="1" id="KW-0645">Protease</keyword>
<protein>
    <recommendedName>
        <fullName evidence="1">Metal-dependent carboxypeptidase</fullName>
        <ecNumber evidence="1">3.4.17.19</ecNumber>
    </recommendedName>
</protein>